<keyword evidence="6" id="KW-0812">Transmembrane</keyword>
<evidence type="ECO:0000313" key="7">
    <source>
        <dbReference type="EMBL" id="RDX75719.1"/>
    </source>
</evidence>
<keyword evidence="8" id="KW-1185">Reference proteome</keyword>
<dbReference type="EMBL" id="QJKJ01009741">
    <property type="protein sequence ID" value="RDX75719.1"/>
    <property type="molecule type" value="Genomic_DNA"/>
</dbReference>
<evidence type="ECO:0000256" key="5">
    <source>
        <dbReference type="ARBA" id="ARBA00023157"/>
    </source>
</evidence>
<comment type="similarity">
    <text evidence="1">Belongs to the DEFL family.</text>
</comment>
<evidence type="ECO:0000256" key="3">
    <source>
        <dbReference type="ARBA" id="ARBA00022577"/>
    </source>
</evidence>
<dbReference type="InterPro" id="IPR010851">
    <property type="entry name" value="DEFL"/>
</dbReference>
<sequence length="89" mass="9429">MKQLHPAQLKGSQVCTMAKNFAKKLGVMLVVAVVVMVVLVAQPAECVFIPLNPCTLAECTERCKEIMKGDFAGASCTTTPTGQICLCLG</sequence>
<feature type="non-terminal residue" evidence="7">
    <location>
        <position position="1"/>
    </location>
</feature>
<name>A0A371FBP9_MUCPR</name>
<keyword evidence="5" id="KW-1015">Disulfide bond</keyword>
<keyword evidence="4" id="KW-0611">Plant defense</keyword>
<evidence type="ECO:0000256" key="2">
    <source>
        <dbReference type="ARBA" id="ARBA00022529"/>
    </source>
</evidence>
<evidence type="ECO:0000256" key="4">
    <source>
        <dbReference type="ARBA" id="ARBA00022821"/>
    </source>
</evidence>
<keyword evidence="2" id="KW-0929">Antimicrobial</keyword>
<dbReference type="Pfam" id="PF07333">
    <property type="entry name" value="SLR1-BP"/>
    <property type="match status" value="1"/>
</dbReference>
<dbReference type="AlphaFoldDB" id="A0A371FBP9"/>
<evidence type="ECO:0000256" key="1">
    <source>
        <dbReference type="ARBA" id="ARBA00006722"/>
    </source>
</evidence>
<dbReference type="Proteomes" id="UP000257109">
    <property type="component" value="Unassembled WGS sequence"/>
</dbReference>
<keyword evidence="6" id="KW-1133">Transmembrane helix</keyword>
<evidence type="ECO:0000256" key="6">
    <source>
        <dbReference type="SAM" id="Phobius"/>
    </source>
</evidence>
<proteinExistence type="inferred from homology"/>
<accession>A0A371FBP9</accession>
<dbReference type="GO" id="GO:0050832">
    <property type="term" value="P:defense response to fungus"/>
    <property type="evidence" value="ECO:0007669"/>
    <property type="project" value="UniProtKB-KW"/>
</dbReference>
<organism evidence="7 8">
    <name type="scientific">Mucuna pruriens</name>
    <name type="common">Velvet bean</name>
    <name type="synonym">Dolichos pruriens</name>
    <dbReference type="NCBI Taxonomy" id="157652"/>
    <lineage>
        <taxon>Eukaryota</taxon>
        <taxon>Viridiplantae</taxon>
        <taxon>Streptophyta</taxon>
        <taxon>Embryophyta</taxon>
        <taxon>Tracheophyta</taxon>
        <taxon>Spermatophyta</taxon>
        <taxon>Magnoliopsida</taxon>
        <taxon>eudicotyledons</taxon>
        <taxon>Gunneridae</taxon>
        <taxon>Pentapetalae</taxon>
        <taxon>rosids</taxon>
        <taxon>fabids</taxon>
        <taxon>Fabales</taxon>
        <taxon>Fabaceae</taxon>
        <taxon>Papilionoideae</taxon>
        <taxon>50 kb inversion clade</taxon>
        <taxon>NPAAA clade</taxon>
        <taxon>indigoferoid/millettioid clade</taxon>
        <taxon>Phaseoleae</taxon>
        <taxon>Mucuna</taxon>
    </lineage>
</organism>
<gene>
    <name evidence="7" type="ORF">CR513_44358</name>
</gene>
<protein>
    <submittedName>
        <fullName evidence="7">Uncharacterized protein</fullName>
    </submittedName>
</protein>
<keyword evidence="3" id="KW-0295">Fungicide</keyword>
<evidence type="ECO:0000313" key="8">
    <source>
        <dbReference type="Proteomes" id="UP000257109"/>
    </source>
</evidence>
<dbReference type="GO" id="GO:0031640">
    <property type="term" value="P:killing of cells of another organism"/>
    <property type="evidence" value="ECO:0007669"/>
    <property type="project" value="UniProtKB-KW"/>
</dbReference>
<reference evidence="7" key="1">
    <citation type="submission" date="2018-05" db="EMBL/GenBank/DDBJ databases">
        <title>Draft genome of Mucuna pruriens seed.</title>
        <authorList>
            <person name="Nnadi N.E."/>
            <person name="Vos R."/>
            <person name="Hasami M.H."/>
            <person name="Devisetty U.K."/>
            <person name="Aguiy J.C."/>
        </authorList>
    </citation>
    <scope>NUCLEOTIDE SEQUENCE [LARGE SCALE GENOMIC DNA]</scope>
    <source>
        <strain evidence="7">JCA_2017</strain>
    </source>
</reference>
<keyword evidence="6" id="KW-0472">Membrane</keyword>
<dbReference type="OrthoDB" id="1514813at2759"/>
<comment type="caution">
    <text evidence="7">The sequence shown here is derived from an EMBL/GenBank/DDBJ whole genome shotgun (WGS) entry which is preliminary data.</text>
</comment>
<feature type="transmembrane region" description="Helical" evidence="6">
    <location>
        <begin position="21"/>
        <end position="41"/>
    </location>
</feature>